<evidence type="ECO:0000313" key="11">
    <source>
        <dbReference type="EMBL" id="GMI33489.1"/>
    </source>
</evidence>
<name>A0ABQ6MVQ8_9STRA</name>
<feature type="chain" id="PRO_5046731823" description="CCR4-NOT transcription complex subunit 11" evidence="10">
    <location>
        <begin position="22"/>
        <end position="194"/>
    </location>
</feature>
<evidence type="ECO:0000256" key="2">
    <source>
        <dbReference type="ARBA" id="ARBA00004496"/>
    </source>
</evidence>
<reference evidence="11 12" key="1">
    <citation type="journal article" date="2023" name="Commun. Biol.">
        <title>Genome analysis of Parmales, the sister group of diatoms, reveals the evolutionary specialization of diatoms from phago-mixotrophs to photoautotrophs.</title>
        <authorList>
            <person name="Ban H."/>
            <person name="Sato S."/>
            <person name="Yoshikawa S."/>
            <person name="Yamada K."/>
            <person name="Nakamura Y."/>
            <person name="Ichinomiya M."/>
            <person name="Sato N."/>
            <person name="Blanc-Mathieu R."/>
            <person name="Endo H."/>
            <person name="Kuwata A."/>
            <person name="Ogata H."/>
        </authorList>
    </citation>
    <scope>NUCLEOTIDE SEQUENCE [LARGE SCALE GENOMIC DNA]</scope>
</reference>
<keyword evidence="12" id="KW-1185">Reference proteome</keyword>
<keyword evidence="10" id="KW-0732">Signal</keyword>
<evidence type="ECO:0000256" key="3">
    <source>
        <dbReference type="ARBA" id="ARBA00008030"/>
    </source>
</evidence>
<comment type="caution">
    <text evidence="11">The sequence shown here is derived from an EMBL/GenBank/DDBJ whole genome shotgun (WGS) entry which is preliminary data.</text>
</comment>
<dbReference type="PANTHER" id="PTHR15975">
    <property type="entry name" value="CCR4-NOT TRANSCRIPTION COMPLEX SUBUNIT 11"/>
    <property type="match status" value="1"/>
</dbReference>
<protein>
    <recommendedName>
        <fullName evidence="4">CCR4-NOT transcription complex subunit 11</fullName>
    </recommendedName>
</protein>
<gene>
    <name evidence="11" type="ORF">TeGR_g12491</name>
</gene>
<evidence type="ECO:0000256" key="9">
    <source>
        <dbReference type="ARBA" id="ARBA00023242"/>
    </source>
</evidence>
<comment type="subcellular location">
    <subcellularLocation>
        <location evidence="2">Cytoplasm</location>
    </subcellularLocation>
    <subcellularLocation>
        <location evidence="1">Nucleus</location>
    </subcellularLocation>
</comment>
<keyword evidence="8" id="KW-0804">Transcription</keyword>
<evidence type="ECO:0000256" key="1">
    <source>
        <dbReference type="ARBA" id="ARBA00004123"/>
    </source>
</evidence>
<dbReference type="Proteomes" id="UP001165060">
    <property type="component" value="Unassembled WGS sequence"/>
</dbReference>
<keyword evidence="9" id="KW-0539">Nucleus</keyword>
<dbReference type="InterPro" id="IPR019312">
    <property type="entry name" value="CNOT11"/>
</dbReference>
<dbReference type="PANTHER" id="PTHR15975:SF0">
    <property type="entry name" value="CCR4-NOT TRANSCRIPTION COMPLEX SUBUNIT 11"/>
    <property type="match status" value="1"/>
</dbReference>
<dbReference type="EMBL" id="BRYB01003251">
    <property type="protein sequence ID" value="GMI33489.1"/>
    <property type="molecule type" value="Genomic_DNA"/>
</dbReference>
<evidence type="ECO:0000256" key="6">
    <source>
        <dbReference type="ARBA" id="ARBA00023015"/>
    </source>
</evidence>
<sequence length="194" mass="20960">MPPPPPSSLPALLSLLRPALSSPAPLPPSSLPPELPSLLRELPVLQELPLLPSHVPHLVAYHPHLASLLLAAALTPPYPLPTPASFLSPLLSLDLSLRSLDVISRLALAAPLPEDFVSLAVSKCVSAAELERDKHRQSRLVRLVCVFLQSLLRNGVGGVEEMKAQVEAFCIEFSRIREAATLYKLLKARRGASH</sequence>
<dbReference type="Pfam" id="PF10155">
    <property type="entry name" value="CNOT11"/>
    <property type="match status" value="1"/>
</dbReference>
<feature type="signal peptide" evidence="10">
    <location>
        <begin position="1"/>
        <end position="21"/>
    </location>
</feature>
<comment type="similarity">
    <text evidence="3">Belongs to the CNOT11 family.</text>
</comment>
<keyword evidence="6" id="KW-0805">Transcription regulation</keyword>
<evidence type="ECO:0000256" key="5">
    <source>
        <dbReference type="ARBA" id="ARBA00022490"/>
    </source>
</evidence>
<evidence type="ECO:0000313" key="12">
    <source>
        <dbReference type="Proteomes" id="UP001165060"/>
    </source>
</evidence>
<organism evidence="11 12">
    <name type="scientific">Tetraparma gracilis</name>
    <dbReference type="NCBI Taxonomy" id="2962635"/>
    <lineage>
        <taxon>Eukaryota</taxon>
        <taxon>Sar</taxon>
        <taxon>Stramenopiles</taxon>
        <taxon>Ochrophyta</taxon>
        <taxon>Bolidophyceae</taxon>
        <taxon>Parmales</taxon>
        <taxon>Triparmaceae</taxon>
        <taxon>Tetraparma</taxon>
    </lineage>
</organism>
<evidence type="ECO:0000256" key="4">
    <source>
        <dbReference type="ARBA" id="ARBA00014872"/>
    </source>
</evidence>
<keyword evidence="7" id="KW-0943">RNA-mediated gene silencing</keyword>
<keyword evidence="5" id="KW-0963">Cytoplasm</keyword>
<evidence type="ECO:0000256" key="10">
    <source>
        <dbReference type="SAM" id="SignalP"/>
    </source>
</evidence>
<accession>A0ABQ6MVQ8</accession>
<evidence type="ECO:0000256" key="7">
    <source>
        <dbReference type="ARBA" id="ARBA00023158"/>
    </source>
</evidence>
<proteinExistence type="inferred from homology"/>
<evidence type="ECO:0000256" key="8">
    <source>
        <dbReference type="ARBA" id="ARBA00023163"/>
    </source>
</evidence>